<keyword evidence="1" id="KW-0479">Metal-binding</keyword>
<evidence type="ECO:0000256" key="1">
    <source>
        <dbReference type="ARBA" id="ARBA00022723"/>
    </source>
</evidence>
<organism evidence="6 7">
    <name type="scientific">Eruca vesicaria subsp. sativa</name>
    <name type="common">Garden rocket</name>
    <name type="synonym">Eruca sativa</name>
    <dbReference type="NCBI Taxonomy" id="29727"/>
    <lineage>
        <taxon>Eukaryota</taxon>
        <taxon>Viridiplantae</taxon>
        <taxon>Streptophyta</taxon>
        <taxon>Embryophyta</taxon>
        <taxon>Tracheophyta</taxon>
        <taxon>Spermatophyta</taxon>
        <taxon>Magnoliopsida</taxon>
        <taxon>eudicotyledons</taxon>
        <taxon>Gunneridae</taxon>
        <taxon>Pentapetalae</taxon>
        <taxon>rosids</taxon>
        <taxon>malvids</taxon>
        <taxon>Brassicales</taxon>
        <taxon>Brassicaceae</taxon>
        <taxon>Brassiceae</taxon>
        <taxon>Eruca</taxon>
    </lineage>
</organism>
<comment type="caution">
    <text evidence="6">The sequence shown here is derived from an EMBL/GenBank/DDBJ whole genome shotgun (WGS) entry which is preliminary data.</text>
</comment>
<dbReference type="InterPro" id="IPR010666">
    <property type="entry name" value="Znf_GRF"/>
</dbReference>
<protein>
    <recommendedName>
        <fullName evidence="5">GRF-type domain-containing protein</fullName>
    </recommendedName>
</protein>
<dbReference type="GO" id="GO:0008270">
    <property type="term" value="F:zinc ion binding"/>
    <property type="evidence" value="ECO:0007669"/>
    <property type="project" value="UniProtKB-KW"/>
</dbReference>
<evidence type="ECO:0000256" key="3">
    <source>
        <dbReference type="ARBA" id="ARBA00022833"/>
    </source>
</evidence>
<accession>A0ABC8J8J7</accession>
<keyword evidence="2 4" id="KW-0863">Zinc-finger</keyword>
<keyword evidence="7" id="KW-1185">Reference proteome</keyword>
<evidence type="ECO:0000256" key="2">
    <source>
        <dbReference type="ARBA" id="ARBA00022771"/>
    </source>
</evidence>
<dbReference type="Pfam" id="PF06839">
    <property type="entry name" value="Zn_ribbon_GRF"/>
    <property type="match status" value="1"/>
</dbReference>
<evidence type="ECO:0000313" key="6">
    <source>
        <dbReference type="EMBL" id="CAH8308005.1"/>
    </source>
</evidence>
<dbReference type="EMBL" id="CAKOAT010068488">
    <property type="protein sequence ID" value="CAH8308005.1"/>
    <property type="molecule type" value="Genomic_DNA"/>
</dbReference>
<name>A0ABC8J8J7_ERUVS</name>
<gene>
    <name evidence="6" type="ORF">ERUC_LOCUS5072</name>
</gene>
<evidence type="ECO:0000256" key="4">
    <source>
        <dbReference type="PROSITE-ProRule" id="PRU01343"/>
    </source>
</evidence>
<dbReference type="PROSITE" id="PS51999">
    <property type="entry name" value="ZF_GRF"/>
    <property type="match status" value="1"/>
</dbReference>
<sequence length="110" mass="12235">MGDRGRGFPTNCPCGARVSRRTSKTITNLGRLFHSCPYGNENSPHHLFKWTYLSMVKENEDIKINLDGLQRASLDTIKGLQVCQSQIETLAIENILAAVSLALSKTRSQD</sequence>
<dbReference type="AlphaFoldDB" id="A0ABC8J8J7"/>
<dbReference type="Proteomes" id="UP001642260">
    <property type="component" value="Unassembled WGS sequence"/>
</dbReference>
<evidence type="ECO:0000259" key="5">
    <source>
        <dbReference type="PROSITE" id="PS51999"/>
    </source>
</evidence>
<reference evidence="6 7" key="1">
    <citation type="submission" date="2022-03" db="EMBL/GenBank/DDBJ databases">
        <authorList>
            <person name="Macdonald S."/>
            <person name="Ahmed S."/>
            <person name="Newling K."/>
        </authorList>
    </citation>
    <scope>NUCLEOTIDE SEQUENCE [LARGE SCALE GENOMIC DNA]</scope>
</reference>
<evidence type="ECO:0000313" key="7">
    <source>
        <dbReference type="Proteomes" id="UP001642260"/>
    </source>
</evidence>
<feature type="domain" description="GRF-type" evidence="5">
    <location>
        <begin position="12"/>
        <end position="54"/>
    </location>
</feature>
<keyword evidence="3" id="KW-0862">Zinc</keyword>
<proteinExistence type="predicted"/>